<protein>
    <recommendedName>
        <fullName evidence="4">Peptidase aspartic putative domain-containing protein</fullName>
    </recommendedName>
</protein>
<dbReference type="InterPro" id="IPR005312">
    <property type="entry name" value="DUF1759"/>
</dbReference>
<evidence type="ECO:0008006" key="4">
    <source>
        <dbReference type="Google" id="ProtNLM"/>
    </source>
</evidence>
<evidence type="ECO:0000313" key="2">
    <source>
        <dbReference type="EMBL" id="CAB3241849.1"/>
    </source>
</evidence>
<dbReference type="InterPro" id="IPR021109">
    <property type="entry name" value="Peptidase_aspartic_dom_sf"/>
</dbReference>
<dbReference type="PANTHER" id="PTHR47331:SF5">
    <property type="entry name" value="RIBONUCLEASE H"/>
    <property type="match status" value="1"/>
</dbReference>
<evidence type="ECO:0000256" key="1">
    <source>
        <dbReference type="SAM" id="MobiDB-lite"/>
    </source>
</evidence>
<dbReference type="PANTHER" id="PTHR47331">
    <property type="entry name" value="PHD-TYPE DOMAIN-CONTAINING PROTEIN"/>
    <property type="match status" value="1"/>
</dbReference>
<name>A0A8S1AAH9_ARCPL</name>
<evidence type="ECO:0000313" key="3">
    <source>
        <dbReference type="Proteomes" id="UP000494256"/>
    </source>
</evidence>
<feature type="region of interest" description="Disordered" evidence="1">
    <location>
        <begin position="458"/>
        <end position="491"/>
    </location>
</feature>
<sequence>MTGLPNIQNRFENKRIIVNNVLNRFFNQKKLTTECAHGLKELLDTTTVTLDDLQSLNIDTSTWDVVINYIVVSKLDVESHKLWEQHLGNTRDITPYTTLKDFLEGRLRAIESIANTRKEKYTPKLAPKNNPSRAFVAKVTSTACTFCQQDHYICHCNEFKALEVPKRQEFLKKNNLCFNCLVKGHSVGCCRQLTTCKLCRRRHHTLLHLTPPSQASSSNEPVESLQPPAVVTMKAESTHNQVILATARVVVTAGDGSTHELRALIDQGSQASFVTESTAQILNLKRFAIHGTVTGISNDTSVKIKSMVNIKLHSIYDNTQKIETQAYALSKITSLIPSQEVPMVPWPLLQNLPLADPYFQRPGTIDLLLGTDVHATLIIEGLHRYNTLLAQNSRLGWLISGQASQDIQSASRSVVVNHMKLEIDQLLRKFWELEEHKGTRIQRTLTKEDIQCEEHFKNTNLRNSEGRNHSKRTSPHNSETLDPWPPVACTV</sequence>
<comment type="caution">
    <text evidence="2">The sequence shown here is derived from an EMBL/GenBank/DDBJ whole genome shotgun (WGS) entry which is preliminary data.</text>
</comment>
<reference evidence="2 3" key="1">
    <citation type="submission" date="2020-04" db="EMBL/GenBank/DDBJ databases">
        <authorList>
            <person name="Wallbank WR R."/>
            <person name="Pardo Diaz C."/>
            <person name="Kozak K."/>
            <person name="Martin S."/>
            <person name="Jiggins C."/>
            <person name="Moest M."/>
            <person name="Warren A I."/>
            <person name="Byers J.R.P. K."/>
            <person name="Montejo-Kovacevich G."/>
            <person name="Yen C E."/>
        </authorList>
    </citation>
    <scope>NUCLEOTIDE SEQUENCE [LARGE SCALE GENOMIC DNA]</scope>
</reference>
<gene>
    <name evidence="2" type="ORF">APLA_LOCUS9640</name>
</gene>
<dbReference type="Proteomes" id="UP000494256">
    <property type="component" value="Unassembled WGS sequence"/>
</dbReference>
<dbReference type="AlphaFoldDB" id="A0A8S1AAH9"/>
<dbReference type="Pfam" id="PF03564">
    <property type="entry name" value="DUF1759"/>
    <property type="match status" value="1"/>
</dbReference>
<dbReference type="Gene3D" id="2.40.70.10">
    <property type="entry name" value="Acid Proteases"/>
    <property type="match status" value="1"/>
</dbReference>
<proteinExistence type="predicted"/>
<dbReference type="EMBL" id="CADEBD010000311">
    <property type="protein sequence ID" value="CAB3241849.1"/>
    <property type="molecule type" value="Genomic_DNA"/>
</dbReference>
<accession>A0A8S1AAH9</accession>
<organism evidence="2 3">
    <name type="scientific">Arctia plantaginis</name>
    <name type="common">Wood tiger moth</name>
    <name type="synonym">Phalaena plantaginis</name>
    <dbReference type="NCBI Taxonomy" id="874455"/>
    <lineage>
        <taxon>Eukaryota</taxon>
        <taxon>Metazoa</taxon>
        <taxon>Ecdysozoa</taxon>
        <taxon>Arthropoda</taxon>
        <taxon>Hexapoda</taxon>
        <taxon>Insecta</taxon>
        <taxon>Pterygota</taxon>
        <taxon>Neoptera</taxon>
        <taxon>Endopterygota</taxon>
        <taxon>Lepidoptera</taxon>
        <taxon>Glossata</taxon>
        <taxon>Ditrysia</taxon>
        <taxon>Noctuoidea</taxon>
        <taxon>Erebidae</taxon>
        <taxon>Arctiinae</taxon>
        <taxon>Arctia</taxon>
    </lineage>
</organism>
<dbReference type="OrthoDB" id="2154978at2759"/>